<organism evidence="3 4">
    <name type="scientific">Potamilus streckersoni</name>
    <dbReference type="NCBI Taxonomy" id="2493646"/>
    <lineage>
        <taxon>Eukaryota</taxon>
        <taxon>Metazoa</taxon>
        <taxon>Spiralia</taxon>
        <taxon>Lophotrochozoa</taxon>
        <taxon>Mollusca</taxon>
        <taxon>Bivalvia</taxon>
        <taxon>Autobranchia</taxon>
        <taxon>Heteroconchia</taxon>
        <taxon>Palaeoheterodonta</taxon>
        <taxon>Unionida</taxon>
        <taxon>Unionoidea</taxon>
        <taxon>Unionidae</taxon>
        <taxon>Ambleminae</taxon>
        <taxon>Lampsilini</taxon>
        <taxon>Potamilus</taxon>
    </lineage>
</organism>
<feature type="region of interest" description="Disordered" evidence="2">
    <location>
        <begin position="613"/>
        <end position="634"/>
    </location>
</feature>
<feature type="coiled-coil region" evidence="1">
    <location>
        <begin position="174"/>
        <end position="231"/>
    </location>
</feature>
<sequence>MPRNRTNVSSKERLNGHAGITVHKHETRGSSSEASGMENSRSLLSKQSDNLTEITDKTDSDFSHTRVRFLLDEHSLVRGYTLIRGKTYLTREDLDNLTFRPQINDKRVINKTYTGEDTYYMALESARLKKGSSELERDNLYRSVQHIPLHKRKNYMLGRPQARQYRYIQDIYGKSEKDKRARQFFEKLEEVQKEDFRKRLEELIEREKLKMETKEKQREQLTYLRQKFEDDAWKRFMTQYVTSRIFAHEHISRHVYGLPEDLDGEPEFEAKLKRKRLIPKIDTDPTTLSKKNKKKYQQLFEVKTGPTWQTNDRPPKLEGIDSVYFEDEDEKGKPHGNRRSVNEILEEAHAMLQMAEEELNDSIPSSQEDTSNTERSYPRRTETKRARQNRSSSPDQYVHRASPKSKKSEEKDPTMGAKIPIAASNSPNRAKGERSGLPYINATHQTHRVTGLENHKSHALPSKERKRNVKIEIPSSSSHSHTYQSASKSIESMKVNNVYDTNQRENDPNLPNIKHIKQQNKGVLKTNDPQPEREVIIPTKTQPIEKTNDYVPRKNEANSRISPTTASKDKQIYSASQKRDKQDRHSPTMSGPKEEIRLTYFKDPVSGVVPILEHDHTKQHPSTTQDSDEDDSSGQKVIIKKIITTKTVTSNQETKPTTNANVHEISGNNSNTGKIQPTVDSNEQSENKSHFNARQQQSTRFNQPTIQHNSRDSRGTVDLKHSLHEDPNTPENDLSDKKTAIKVTATTTKNVPKDSNKGKIIQTVISKVEVKTETKSDNKDNEKLIPLKRIPNKTSADNKNSPKKSESDKLKINKSSIKTRTSEPSRKANNALNAEDSSKEKNDWRVNLDKYLSEPKTGRDRTDERSLLSTKINDDDDDDMSDIFERARRKYNLDIDDDDDD</sequence>
<dbReference type="AlphaFoldDB" id="A0AAE0VTT5"/>
<feature type="compositionally biased region" description="Basic and acidic residues" evidence="2">
    <location>
        <begin position="376"/>
        <end position="385"/>
    </location>
</feature>
<evidence type="ECO:0000313" key="3">
    <source>
        <dbReference type="EMBL" id="KAK3589874.1"/>
    </source>
</evidence>
<feature type="region of interest" description="Disordered" evidence="2">
    <location>
        <begin position="1"/>
        <end position="49"/>
    </location>
</feature>
<feature type="compositionally biased region" description="Polar residues" evidence="2">
    <location>
        <begin position="362"/>
        <end position="375"/>
    </location>
</feature>
<feature type="compositionally biased region" description="Basic and acidic residues" evidence="2">
    <location>
        <begin position="546"/>
        <end position="557"/>
    </location>
</feature>
<feature type="region of interest" description="Disordered" evidence="2">
    <location>
        <begin position="647"/>
        <end position="739"/>
    </location>
</feature>
<keyword evidence="4" id="KW-1185">Reference proteome</keyword>
<dbReference type="Proteomes" id="UP001195483">
    <property type="component" value="Unassembled WGS sequence"/>
</dbReference>
<keyword evidence="1" id="KW-0175">Coiled coil</keyword>
<comment type="caution">
    <text evidence="3">The sequence shown here is derived from an EMBL/GenBank/DDBJ whole genome shotgun (WGS) entry which is preliminary data.</text>
</comment>
<gene>
    <name evidence="3" type="ORF">CHS0354_015900</name>
</gene>
<feature type="compositionally biased region" description="Basic and acidic residues" evidence="2">
    <location>
        <begin position="772"/>
        <end position="785"/>
    </location>
</feature>
<feature type="compositionally biased region" description="Basic and acidic residues" evidence="2">
    <location>
        <begin position="567"/>
        <end position="597"/>
    </location>
</feature>
<feature type="region of interest" description="Disordered" evidence="2">
    <location>
        <begin position="501"/>
        <end position="601"/>
    </location>
</feature>
<evidence type="ECO:0000313" key="4">
    <source>
        <dbReference type="Proteomes" id="UP001195483"/>
    </source>
</evidence>
<evidence type="ECO:0000256" key="1">
    <source>
        <dbReference type="SAM" id="Coils"/>
    </source>
</evidence>
<feature type="region of interest" description="Disordered" evidence="2">
    <location>
        <begin position="357"/>
        <end position="436"/>
    </location>
</feature>
<reference evidence="3" key="3">
    <citation type="submission" date="2023-05" db="EMBL/GenBank/DDBJ databases">
        <authorList>
            <person name="Smith C.H."/>
        </authorList>
    </citation>
    <scope>NUCLEOTIDE SEQUENCE</scope>
    <source>
        <strain evidence="3">CHS0354</strain>
        <tissue evidence="3">Mantle</tissue>
    </source>
</reference>
<feature type="compositionally biased region" description="Basic and acidic residues" evidence="2">
    <location>
        <begin position="709"/>
        <end position="727"/>
    </location>
</feature>
<evidence type="ECO:0000256" key="2">
    <source>
        <dbReference type="SAM" id="MobiDB-lite"/>
    </source>
</evidence>
<proteinExistence type="predicted"/>
<feature type="compositionally biased region" description="Basic and acidic residues" evidence="2">
    <location>
        <begin position="836"/>
        <end position="866"/>
    </location>
</feature>
<protein>
    <submittedName>
        <fullName evidence="3">Uncharacterized protein</fullName>
    </submittedName>
</protein>
<dbReference type="EMBL" id="JAEAOA010000985">
    <property type="protein sequence ID" value="KAK3589874.1"/>
    <property type="molecule type" value="Genomic_DNA"/>
</dbReference>
<reference evidence="3" key="1">
    <citation type="journal article" date="2021" name="Genome Biol. Evol.">
        <title>A High-Quality Reference Genome for a Parasitic Bivalve with Doubly Uniparental Inheritance (Bivalvia: Unionida).</title>
        <authorList>
            <person name="Smith C.H."/>
        </authorList>
    </citation>
    <scope>NUCLEOTIDE SEQUENCE</scope>
    <source>
        <strain evidence="3">CHS0354</strain>
    </source>
</reference>
<name>A0AAE0VTT5_9BIVA</name>
<feature type="region of interest" description="Disordered" evidence="2">
    <location>
        <begin position="772"/>
        <end position="881"/>
    </location>
</feature>
<feature type="compositionally biased region" description="Polar residues" evidence="2">
    <location>
        <begin position="650"/>
        <end position="708"/>
    </location>
</feature>
<reference evidence="3" key="2">
    <citation type="journal article" date="2021" name="Genome Biol. Evol.">
        <title>Developing a high-quality reference genome for a parasitic bivalve with doubly uniparental inheritance (Bivalvia: Unionida).</title>
        <authorList>
            <person name="Smith C.H."/>
        </authorList>
    </citation>
    <scope>NUCLEOTIDE SEQUENCE</scope>
    <source>
        <strain evidence="3">CHS0354</strain>
        <tissue evidence="3">Mantle</tissue>
    </source>
</reference>
<feature type="compositionally biased region" description="Polar residues" evidence="2">
    <location>
        <begin position="29"/>
        <end position="49"/>
    </location>
</feature>
<accession>A0AAE0VTT5</accession>